<feature type="non-terminal residue" evidence="7">
    <location>
        <position position="305"/>
    </location>
</feature>
<evidence type="ECO:0000256" key="3">
    <source>
        <dbReference type="ARBA" id="ARBA00023004"/>
    </source>
</evidence>
<keyword evidence="1 5" id="KW-0949">S-adenosyl-L-methionine</keyword>
<reference evidence="7" key="2">
    <citation type="journal article" date="2021" name="PeerJ">
        <title>Extensive microbial diversity within the chicken gut microbiome revealed by metagenomics and culture.</title>
        <authorList>
            <person name="Gilroy R."/>
            <person name="Ravi A."/>
            <person name="Getino M."/>
            <person name="Pursley I."/>
            <person name="Horton D.L."/>
            <person name="Alikhan N.F."/>
            <person name="Baker D."/>
            <person name="Gharbi K."/>
            <person name="Hall N."/>
            <person name="Watson M."/>
            <person name="Adriaenssens E.M."/>
            <person name="Foster-Nyarko E."/>
            <person name="Jarju S."/>
            <person name="Secka A."/>
            <person name="Antonio M."/>
            <person name="Oren A."/>
            <person name="Chaudhuri R.R."/>
            <person name="La Ragione R."/>
            <person name="Hildebrand F."/>
            <person name="Pallen M.J."/>
        </authorList>
    </citation>
    <scope>NUCLEOTIDE SEQUENCE</scope>
    <source>
        <strain evidence="7">ChiGjej1B1-2707</strain>
    </source>
</reference>
<dbReference type="SFLD" id="SFLDG01099">
    <property type="entry name" value="Uncharacterised_Radical_SAM_Su"/>
    <property type="match status" value="1"/>
</dbReference>
<dbReference type="SUPFAM" id="SSF102114">
    <property type="entry name" value="Radical SAM enzymes"/>
    <property type="match status" value="1"/>
</dbReference>
<gene>
    <name evidence="7" type="ORF">IAA69_08455</name>
</gene>
<evidence type="ECO:0000256" key="4">
    <source>
        <dbReference type="ARBA" id="ARBA00023014"/>
    </source>
</evidence>
<protein>
    <submittedName>
        <fullName evidence="7">Radical SAM protein</fullName>
    </submittedName>
</protein>
<dbReference type="InterPro" id="IPR040085">
    <property type="entry name" value="MJ0674-like"/>
</dbReference>
<dbReference type="EMBL" id="DVGB01000102">
    <property type="protein sequence ID" value="HIR02273.1"/>
    <property type="molecule type" value="Genomic_DNA"/>
</dbReference>
<proteinExistence type="predicted"/>
<dbReference type="PIRSF" id="PIRSF004869">
    <property type="entry name" value="PflX_prd"/>
    <property type="match status" value="1"/>
</dbReference>
<evidence type="ECO:0000313" key="8">
    <source>
        <dbReference type="Proteomes" id="UP000824261"/>
    </source>
</evidence>
<dbReference type="InterPro" id="IPR013785">
    <property type="entry name" value="Aldolase_TIM"/>
</dbReference>
<keyword evidence="2 5" id="KW-0479">Metal-binding</keyword>
<dbReference type="Proteomes" id="UP000824261">
    <property type="component" value="Unassembled WGS sequence"/>
</dbReference>
<dbReference type="PANTHER" id="PTHR43075">
    <property type="entry name" value="FORMATE LYASE ACTIVATING ENZYME, PUTATIVE (AFU_ORTHOLOGUE AFUA_2G15630)-RELATED"/>
    <property type="match status" value="1"/>
</dbReference>
<organism evidence="7 8">
    <name type="scientific">Candidatus Aveggerthella stercoripullorum</name>
    <dbReference type="NCBI Taxonomy" id="2840688"/>
    <lineage>
        <taxon>Bacteria</taxon>
        <taxon>Bacillati</taxon>
        <taxon>Actinomycetota</taxon>
        <taxon>Coriobacteriia</taxon>
        <taxon>Eggerthellales</taxon>
        <taxon>Eggerthellaceae</taxon>
        <taxon>Eggerthellaceae incertae sedis</taxon>
        <taxon>Candidatus Aveggerthella</taxon>
    </lineage>
</organism>
<dbReference type="InterPro" id="IPR058240">
    <property type="entry name" value="rSAM_sf"/>
</dbReference>
<evidence type="ECO:0000313" key="7">
    <source>
        <dbReference type="EMBL" id="HIR02273.1"/>
    </source>
</evidence>
<name>A0A9D1A286_9ACTN</name>
<dbReference type="InterPro" id="IPR016431">
    <property type="entry name" value="Pyrv-formate_lyase-activ_prd"/>
</dbReference>
<evidence type="ECO:0000256" key="5">
    <source>
        <dbReference type="PIRSR" id="PIRSR004869-50"/>
    </source>
</evidence>
<feature type="binding site" evidence="5">
    <location>
        <position position="62"/>
    </location>
    <ligand>
        <name>[4Fe-4S] cluster</name>
        <dbReference type="ChEBI" id="CHEBI:49883"/>
        <note>4Fe-4S-S-AdoMet</note>
    </ligand>
</feature>
<feature type="binding site" evidence="5">
    <location>
        <position position="58"/>
    </location>
    <ligand>
        <name>[4Fe-4S] cluster</name>
        <dbReference type="ChEBI" id="CHEBI:49883"/>
        <note>4Fe-4S-S-AdoMet</note>
    </ligand>
</feature>
<feature type="domain" description="Radical SAM core" evidence="6">
    <location>
        <begin position="53"/>
        <end position="182"/>
    </location>
</feature>
<dbReference type="GO" id="GO:0003824">
    <property type="term" value="F:catalytic activity"/>
    <property type="evidence" value="ECO:0007669"/>
    <property type="project" value="InterPro"/>
</dbReference>
<dbReference type="InterPro" id="IPR007197">
    <property type="entry name" value="rSAM"/>
</dbReference>
<dbReference type="Gene3D" id="3.20.20.70">
    <property type="entry name" value="Aldolase class I"/>
    <property type="match status" value="1"/>
</dbReference>
<sequence length="305" mass="33580">MRACRLCPRDCGADRKAGVRGVCGASARVRIARAALHFWEEPCISGESGSGTVFFSYCPLRCVYCQNRDIAIGDAGTEVSVRRLARIYLELAAQGARNVNLVTPTHYAPAVVESVALARTAGLELPVVYNTSGYETVEAIGLLDGTVDVYLTDFKYADAQTARRYSNAPDYPEVALAALDAMVAQAGRPVFEEAPDGDEPPRILHGVVVRHLLLPGRLEESKRVVRLLHERYGDTVLLSLMNQYTPLRHFERYPELNETVPAGDYESLLDYADELGIEDYYWQEGGADSESFIPPFDQTGVEGPE</sequence>
<reference evidence="7" key="1">
    <citation type="submission" date="2020-10" db="EMBL/GenBank/DDBJ databases">
        <authorList>
            <person name="Gilroy R."/>
        </authorList>
    </citation>
    <scope>NUCLEOTIDE SEQUENCE</scope>
    <source>
        <strain evidence="7">ChiGjej1B1-2707</strain>
    </source>
</reference>
<evidence type="ECO:0000259" key="6">
    <source>
        <dbReference type="Pfam" id="PF04055"/>
    </source>
</evidence>
<comment type="caution">
    <text evidence="7">The sequence shown here is derived from an EMBL/GenBank/DDBJ whole genome shotgun (WGS) entry which is preliminary data.</text>
</comment>
<keyword evidence="4 5" id="KW-0411">Iron-sulfur</keyword>
<dbReference type="GO" id="GO:0046872">
    <property type="term" value="F:metal ion binding"/>
    <property type="evidence" value="ECO:0007669"/>
    <property type="project" value="UniProtKB-KW"/>
</dbReference>
<evidence type="ECO:0000256" key="2">
    <source>
        <dbReference type="ARBA" id="ARBA00022723"/>
    </source>
</evidence>
<dbReference type="Pfam" id="PF04055">
    <property type="entry name" value="Radical_SAM"/>
    <property type="match status" value="1"/>
</dbReference>
<dbReference type="SFLD" id="SFLDS00029">
    <property type="entry name" value="Radical_SAM"/>
    <property type="match status" value="1"/>
</dbReference>
<dbReference type="GO" id="GO:0051536">
    <property type="term" value="F:iron-sulfur cluster binding"/>
    <property type="evidence" value="ECO:0007669"/>
    <property type="project" value="UniProtKB-KW"/>
</dbReference>
<dbReference type="PANTHER" id="PTHR43075:SF1">
    <property type="entry name" value="FORMATE LYASE ACTIVATING ENZYME, PUTATIVE (AFU_ORTHOLOGUE AFUA_2G15630)-RELATED"/>
    <property type="match status" value="1"/>
</dbReference>
<keyword evidence="3 5" id="KW-0408">Iron</keyword>
<evidence type="ECO:0000256" key="1">
    <source>
        <dbReference type="ARBA" id="ARBA00022691"/>
    </source>
</evidence>
<dbReference type="AlphaFoldDB" id="A0A9D1A286"/>
<comment type="cofactor">
    <cofactor evidence="5">
        <name>[4Fe-4S] cluster</name>
        <dbReference type="ChEBI" id="CHEBI:49883"/>
    </cofactor>
    <text evidence="5">Binds 1 [4Fe-4S] cluster. The cluster is coordinated with 3 cysteines and an exchangeable S-adenosyl-L-methionine.</text>
</comment>
<feature type="binding site" evidence="5">
    <location>
        <position position="65"/>
    </location>
    <ligand>
        <name>[4Fe-4S] cluster</name>
        <dbReference type="ChEBI" id="CHEBI:49883"/>
        <note>4Fe-4S-S-AdoMet</note>
    </ligand>
</feature>
<accession>A0A9D1A286</accession>